<evidence type="ECO:0000313" key="2">
    <source>
        <dbReference type="Proteomes" id="UP000004079"/>
    </source>
</evidence>
<reference evidence="1 2" key="1">
    <citation type="submission" date="2009-11" db="EMBL/GenBank/DDBJ databases">
        <authorList>
            <person name="Weinstock G."/>
            <person name="Sodergren E."/>
            <person name="Clifton S."/>
            <person name="Fulton L."/>
            <person name="Fulton B."/>
            <person name="Courtney L."/>
            <person name="Fronick C."/>
            <person name="Harrison M."/>
            <person name="Strong C."/>
            <person name="Farmer C."/>
            <person name="Delahaunty K."/>
            <person name="Markovic C."/>
            <person name="Hall O."/>
            <person name="Minx P."/>
            <person name="Tomlinson C."/>
            <person name="Mitreva M."/>
            <person name="Nelson J."/>
            <person name="Hou S."/>
            <person name="Wollam A."/>
            <person name="Pepin K.H."/>
            <person name="Johnson M."/>
            <person name="Bhonagiri V."/>
            <person name="Nash W.E."/>
            <person name="Warren W."/>
            <person name="Chinwalla A."/>
            <person name="Mardis E.R."/>
            <person name="Wilson R.K."/>
        </authorList>
    </citation>
    <scope>NUCLEOTIDE SEQUENCE [LARGE SCALE GENOMIC DNA]</scope>
    <source>
        <strain evidence="1 2">F0302</strain>
    </source>
</reference>
<dbReference type="Proteomes" id="UP000004079">
    <property type="component" value="Unassembled WGS sequence"/>
</dbReference>
<protein>
    <submittedName>
        <fullName evidence="1">Uncharacterized protein</fullName>
    </submittedName>
</protein>
<name>D1QPC2_9BACT</name>
<evidence type="ECO:0000313" key="1">
    <source>
        <dbReference type="EMBL" id="EFB32797.1"/>
    </source>
</evidence>
<organism evidence="1 2">
    <name type="scientific">Segatella oris F0302</name>
    <dbReference type="NCBI Taxonomy" id="649760"/>
    <lineage>
        <taxon>Bacteria</taxon>
        <taxon>Pseudomonadati</taxon>
        <taxon>Bacteroidota</taxon>
        <taxon>Bacteroidia</taxon>
        <taxon>Bacteroidales</taxon>
        <taxon>Prevotellaceae</taxon>
        <taxon>Segatella</taxon>
    </lineage>
</organism>
<sequence length="39" mass="4269">MWQMKLLHGGIKAISCKLSSGKNDDVGTLSFSFSSSFLF</sequence>
<dbReference type="EMBL" id="ACUZ02000010">
    <property type="protein sequence ID" value="EFB32797.1"/>
    <property type="molecule type" value="Genomic_DNA"/>
</dbReference>
<accession>D1QPC2</accession>
<proteinExistence type="predicted"/>
<gene>
    <name evidence="1" type="ORF">HMPREF0971_00812</name>
</gene>
<dbReference type="AlphaFoldDB" id="D1QPC2"/>
<dbReference type="HOGENOM" id="CLU_3314747_0_0_10"/>
<comment type="caution">
    <text evidence="1">The sequence shown here is derived from an EMBL/GenBank/DDBJ whole genome shotgun (WGS) entry which is preliminary data.</text>
</comment>